<evidence type="ECO:0000313" key="3">
    <source>
        <dbReference type="Proteomes" id="UP000034739"/>
    </source>
</evidence>
<dbReference type="PANTHER" id="PTHR34610:SF4">
    <property type="entry name" value="SLL8027 PROTEIN"/>
    <property type="match status" value="1"/>
</dbReference>
<evidence type="ECO:0000313" key="2">
    <source>
        <dbReference type="EMBL" id="KKU87367.1"/>
    </source>
</evidence>
<comment type="caution">
    <text evidence="2">The sequence shown here is derived from an EMBL/GenBank/DDBJ whole genome shotgun (WGS) entry which is preliminary data.</text>
</comment>
<evidence type="ECO:0000259" key="1">
    <source>
        <dbReference type="Pfam" id="PF13470"/>
    </source>
</evidence>
<feature type="domain" description="PIN" evidence="1">
    <location>
        <begin position="7"/>
        <end position="115"/>
    </location>
</feature>
<reference evidence="2 3" key="1">
    <citation type="journal article" date="2015" name="Nature">
        <title>rRNA introns, odd ribosomes, and small enigmatic genomes across a large radiation of phyla.</title>
        <authorList>
            <person name="Brown C.T."/>
            <person name="Hug L.A."/>
            <person name="Thomas B.C."/>
            <person name="Sharon I."/>
            <person name="Castelle C.J."/>
            <person name="Singh A."/>
            <person name="Wilkins M.J."/>
            <person name="Williams K.H."/>
            <person name="Banfield J.F."/>
        </authorList>
    </citation>
    <scope>NUCLEOTIDE SEQUENCE [LARGE SCALE GENOMIC DNA]</scope>
</reference>
<dbReference type="EMBL" id="LCOY01000029">
    <property type="protein sequence ID" value="KKU87367.1"/>
    <property type="molecule type" value="Genomic_DNA"/>
</dbReference>
<proteinExistence type="predicted"/>
<dbReference type="AlphaFoldDB" id="A0A0G1TZV8"/>
<accession>A0A0G1TZV8</accession>
<dbReference type="Proteomes" id="UP000034739">
    <property type="component" value="Unassembled WGS sequence"/>
</dbReference>
<protein>
    <recommendedName>
        <fullName evidence="1">PIN domain-containing protein</fullName>
    </recommendedName>
</protein>
<gene>
    <name evidence="2" type="ORF">UY16_C0029G0006</name>
</gene>
<dbReference type="InterPro" id="IPR029060">
    <property type="entry name" value="PIN-like_dom_sf"/>
</dbReference>
<dbReference type="PANTHER" id="PTHR34610">
    <property type="entry name" value="SSL7007 PROTEIN"/>
    <property type="match status" value="1"/>
</dbReference>
<sequence length="143" mass="15453">MPQTPVVVFDTSVVLSGLASKSGASHQALTLAKKHTIKGIVSMTIMKEALKHSEKLHLTPENVAKNAKTLFTILPAPSMEATQEYASVLSDPDDLHLLATAKQAGAHYLVTLDRRHLLKQAPSIPVVAVVSPRKLIAILLKHR</sequence>
<name>A0A0G1TZV8_9BACT</name>
<dbReference type="SUPFAM" id="SSF88723">
    <property type="entry name" value="PIN domain-like"/>
    <property type="match status" value="1"/>
</dbReference>
<dbReference type="NCBIfam" id="TIGR00305">
    <property type="entry name" value="putative toxin-antitoxin system toxin component, PIN family"/>
    <property type="match status" value="1"/>
</dbReference>
<organism evidence="2 3">
    <name type="scientific">Candidatus Gottesmanbacteria bacterium GW2011_GWA2_47_9</name>
    <dbReference type="NCBI Taxonomy" id="1618445"/>
    <lineage>
        <taxon>Bacteria</taxon>
        <taxon>Candidatus Gottesmaniibacteriota</taxon>
    </lineage>
</organism>
<dbReference type="InterPro" id="IPR002716">
    <property type="entry name" value="PIN_dom"/>
</dbReference>
<dbReference type="InterPro" id="IPR002850">
    <property type="entry name" value="PIN_toxin-like"/>
</dbReference>
<dbReference type="Pfam" id="PF13470">
    <property type="entry name" value="PIN_3"/>
    <property type="match status" value="1"/>
</dbReference>